<feature type="compositionally biased region" description="Basic and acidic residues" evidence="4">
    <location>
        <begin position="234"/>
        <end position="246"/>
    </location>
</feature>
<name>A0ABW3MWG0_9MICO</name>
<sequence length="272" mass="28885">MKVKDTALTARQVKAGPDDGLTEGEFTAYASVFGNEDSYGDIVVQGAFAADLARWKESGQNIPLLFGHNMADPDFNIGHVVEAVEDDYGLKVRAQLDLENAKAAQVYRMIKGRRVNQMSFAYDVIDGGAVTQDEKSVYELRQLKLYEVSVVTIGANQETEILAVKSATDALMAKAGRVLSAKNETALRSAHEQLVGAADEIKNVLSAIDAGGDDQEKASGEPTAKSGTGDEEPDGAKSTEPDEEPKAGPSVALLAAEAHIYALTGAQEGVRP</sequence>
<dbReference type="GO" id="GO:0006508">
    <property type="term" value="P:proteolysis"/>
    <property type="evidence" value="ECO:0007669"/>
    <property type="project" value="UniProtKB-KW"/>
</dbReference>
<evidence type="ECO:0000259" key="5">
    <source>
        <dbReference type="Pfam" id="PF04586"/>
    </source>
</evidence>
<accession>A0ABW3MWG0</accession>
<dbReference type="Pfam" id="PF04586">
    <property type="entry name" value="Peptidase_S78"/>
    <property type="match status" value="1"/>
</dbReference>
<dbReference type="RefSeq" id="WP_386052927.1">
    <property type="nucleotide sequence ID" value="NZ_JBHTKH010000007.1"/>
</dbReference>
<evidence type="ECO:0000256" key="3">
    <source>
        <dbReference type="ARBA" id="ARBA00022801"/>
    </source>
</evidence>
<protein>
    <submittedName>
        <fullName evidence="6">HK97 family phage prohead protease</fullName>
    </submittedName>
</protein>
<organism evidence="6 7">
    <name type="scientific">Terrabacter terrigena</name>
    <dbReference type="NCBI Taxonomy" id="574718"/>
    <lineage>
        <taxon>Bacteria</taxon>
        <taxon>Bacillati</taxon>
        <taxon>Actinomycetota</taxon>
        <taxon>Actinomycetes</taxon>
        <taxon>Micrococcales</taxon>
        <taxon>Intrasporangiaceae</taxon>
        <taxon>Terrabacter</taxon>
    </lineage>
</organism>
<evidence type="ECO:0000256" key="1">
    <source>
        <dbReference type="ARBA" id="ARBA00022612"/>
    </source>
</evidence>
<reference evidence="7" key="1">
    <citation type="journal article" date="2019" name="Int. J. Syst. Evol. Microbiol.">
        <title>The Global Catalogue of Microorganisms (GCM) 10K type strain sequencing project: providing services to taxonomists for standard genome sequencing and annotation.</title>
        <authorList>
            <consortium name="The Broad Institute Genomics Platform"/>
            <consortium name="The Broad Institute Genome Sequencing Center for Infectious Disease"/>
            <person name="Wu L."/>
            <person name="Ma J."/>
        </authorList>
    </citation>
    <scope>NUCLEOTIDE SEQUENCE [LARGE SCALE GENOMIC DNA]</scope>
    <source>
        <strain evidence="7">CCUG 57508</strain>
    </source>
</reference>
<dbReference type="Proteomes" id="UP001597046">
    <property type="component" value="Unassembled WGS sequence"/>
</dbReference>
<feature type="domain" description="Prohead serine protease" evidence="5">
    <location>
        <begin position="24"/>
        <end position="168"/>
    </location>
</feature>
<feature type="region of interest" description="Disordered" evidence="4">
    <location>
        <begin position="210"/>
        <end position="252"/>
    </location>
</feature>
<gene>
    <name evidence="6" type="ORF">ACFQ2V_11960</name>
</gene>
<proteinExistence type="predicted"/>
<evidence type="ECO:0000313" key="6">
    <source>
        <dbReference type="EMBL" id="MFD1055023.1"/>
    </source>
</evidence>
<evidence type="ECO:0000313" key="7">
    <source>
        <dbReference type="Proteomes" id="UP001597046"/>
    </source>
</evidence>
<keyword evidence="2 6" id="KW-0645">Protease</keyword>
<evidence type="ECO:0000256" key="4">
    <source>
        <dbReference type="SAM" id="MobiDB-lite"/>
    </source>
</evidence>
<dbReference type="InterPro" id="IPR006433">
    <property type="entry name" value="Prohead_protease"/>
</dbReference>
<dbReference type="InterPro" id="IPR054613">
    <property type="entry name" value="Peptidase_S78_dom"/>
</dbReference>
<comment type="caution">
    <text evidence="6">The sequence shown here is derived from an EMBL/GenBank/DDBJ whole genome shotgun (WGS) entry which is preliminary data.</text>
</comment>
<keyword evidence="1" id="KW-1188">Viral release from host cell</keyword>
<dbReference type="NCBIfam" id="TIGR01543">
    <property type="entry name" value="proheadase_HK97"/>
    <property type="match status" value="1"/>
</dbReference>
<keyword evidence="3" id="KW-0378">Hydrolase</keyword>
<dbReference type="GO" id="GO:0008233">
    <property type="term" value="F:peptidase activity"/>
    <property type="evidence" value="ECO:0007669"/>
    <property type="project" value="UniProtKB-KW"/>
</dbReference>
<keyword evidence="7" id="KW-1185">Reference proteome</keyword>
<evidence type="ECO:0000256" key="2">
    <source>
        <dbReference type="ARBA" id="ARBA00022670"/>
    </source>
</evidence>
<dbReference type="EMBL" id="JBHTKH010000007">
    <property type="protein sequence ID" value="MFD1055023.1"/>
    <property type="molecule type" value="Genomic_DNA"/>
</dbReference>